<comment type="caution">
    <text evidence="7">The sequence shown here is derived from an EMBL/GenBank/DDBJ whole genome shotgun (WGS) entry which is preliminary data.</text>
</comment>
<accession>A0A7J6JAQ8</accession>
<sequence length="1090" mass="121817">MPLLRLLLAAACMLGNSLPAFAEVTDVDRDVIEPADFNLSNALLEHGVAVSNIPSLSNLGKPSQPECSVACDTLKFLYGDGAVETRNETAYNSFIGSYWSANQAAVRPWCVFKPSKTAQVSVVVLLSRLTQCPFAAKSGGHAAMAGASSAQDGITVSFMNMTGIKLSDDKKIASIEPGNIWGDVYRELTKSDVTVIGGRLYNIGVGGLTTGGGISYFSNEHGWACDNVESYDLVVATGAVIRVSATTYPDLFWALRGGGNNFGLVVNFNLKTTPLTGGKMWGGRRTYTEDNFDKVAEAFHNIVVNSEQDSKAGLWHVWMYAFETKMTVPTLYYSEPNGSHAAIFDEFNKIPAYDDATQDHILAEFAAQGMNDTPPGLHEVYYVISTKADLSLQNWAKDLYFKEVMAVANISGIVPALTMQGITIPQLNKMRNNGGNALGLNVDDGPLYIIQMAVMWADEKDSEAVYRFASNLLEKISNEAKKRGLYNDFVYMNYASQYQDVVSSYGKDNKDRLKSISAKYDPNGVFQKLQPGYFKLDRLGISGDMASHCDNWDDIRDLQLPPQRRCYITTQHHRPHNATTPTKLSPAKARRADIFPASLNAERASWSSVCAEWRDFFETRAFSCLTLQRVDDIRDFGRLGRHLRDKVKRVRLHVPLNRYDCKRCDEPEDTQETIANNMAFSGRLLALLNILASWQRREDGGLALEISAASPSDTQHYFASFQTTRECLDNIIRHFNERCPMKPLNIRGAKQRILGNPLDLYTASDPPERIYRGLKLRSEGLRVPVITQFIVNRESRRALSEGAIQRVFQYLPSLKTVTWEPWSGTVAESQWPRELANLSLLANLPATVRDLTFWECWKEPTDMEHEHGDASTIRPAGWHASLGRGKEERVSPRFSTSQLMAVIAAEKMTGHRRMALTAAYACRNLSSFNAAGIIDATAFFQNLVLLAAAQPRLTWCNLTAVALKTPQVLRPNSRERLFRAAGDAAALMPSLQVMELWDVTANAGAVFRFRVLELEAELVLETMMGAGLSDDFRELWGKMAQQRRGKHMIVRVRVLDEDAVRGSRKGFFQRLRLLDPVQMREWNTYRLYKS</sequence>
<dbReference type="OrthoDB" id="2151789at2759"/>
<dbReference type="InterPro" id="IPR016166">
    <property type="entry name" value="FAD-bd_PCMH"/>
</dbReference>
<gene>
    <name evidence="7" type="ORF">CGGC5_v006690</name>
</gene>
<dbReference type="InterPro" id="IPR036318">
    <property type="entry name" value="FAD-bd_PCMH-like_sf"/>
</dbReference>
<dbReference type="InterPro" id="IPR046676">
    <property type="entry name" value="DUF6546"/>
</dbReference>
<dbReference type="Pfam" id="PF20183">
    <property type="entry name" value="DUF6546"/>
    <property type="match status" value="1"/>
</dbReference>
<dbReference type="EMBL" id="ANPB02000003">
    <property type="protein sequence ID" value="KAF4485855.1"/>
    <property type="molecule type" value="Genomic_DNA"/>
</dbReference>
<reference evidence="7 8" key="1">
    <citation type="submission" date="2012-08" db="EMBL/GenBank/DDBJ databases">
        <authorList>
            <person name="Gan P.H.P."/>
            <person name="Ikeda K."/>
            <person name="Irieda H."/>
            <person name="Narusaka M."/>
            <person name="O'Connell R.J."/>
            <person name="Narusaka Y."/>
            <person name="Takano Y."/>
            <person name="Kubo Y."/>
            <person name="Shirasu K."/>
        </authorList>
    </citation>
    <scope>NUCLEOTIDE SEQUENCE [LARGE SCALE GENOMIC DNA]</scope>
    <source>
        <strain evidence="7 8">Nara gc5</strain>
    </source>
</reference>
<dbReference type="Proteomes" id="UP000011096">
    <property type="component" value="Unassembled WGS sequence"/>
</dbReference>
<dbReference type="GeneID" id="43615527"/>
<organism evidence="7 8">
    <name type="scientific">Colletotrichum fructicola (strain Nara gc5)</name>
    <name type="common">Anthracnose fungus</name>
    <name type="synonym">Colletotrichum gloeosporioides (strain Nara gc5)</name>
    <dbReference type="NCBI Taxonomy" id="1213859"/>
    <lineage>
        <taxon>Eukaryota</taxon>
        <taxon>Fungi</taxon>
        <taxon>Dikarya</taxon>
        <taxon>Ascomycota</taxon>
        <taxon>Pezizomycotina</taxon>
        <taxon>Sordariomycetes</taxon>
        <taxon>Hypocreomycetidae</taxon>
        <taxon>Glomerellales</taxon>
        <taxon>Glomerellaceae</taxon>
        <taxon>Colletotrichum</taxon>
        <taxon>Colletotrichum gloeosporioides species complex</taxon>
    </lineage>
</organism>
<feature type="signal peptide" evidence="5">
    <location>
        <begin position="1"/>
        <end position="22"/>
    </location>
</feature>
<dbReference type="AlphaFoldDB" id="A0A7J6JAQ8"/>
<feature type="chain" id="PRO_5029476419" evidence="5">
    <location>
        <begin position="23"/>
        <end position="1090"/>
    </location>
</feature>
<name>A0A7J6JAQ8_COLFN</name>
<dbReference type="InterPro" id="IPR050416">
    <property type="entry name" value="FAD-linked_Oxidoreductase"/>
</dbReference>
<dbReference type="InterPro" id="IPR016169">
    <property type="entry name" value="FAD-bd_PCMH_sub2"/>
</dbReference>
<evidence type="ECO:0000256" key="5">
    <source>
        <dbReference type="SAM" id="SignalP"/>
    </source>
</evidence>
<evidence type="ECO:0000256" key="3">
    <source>
        <dbReference type="ARBA" id="ARBA00022827"/>
    </source>
</evidence>
<dbReference type="SUPFAM" id="SSF56176">
    <property type="entry name" value="FAD-binding/transporter-associated domain-like"/>
    <property type="match status" value="1"/>
</dbReference>
<dbReference type="InterPro" id="IPR012951">
    <property type="entry name" value="BBE"/>
</dbReference>
<proteinExistence type="inferred from homology"/>
<keyword evidence="3" id="KW-0274">FAD</keyword>
<keyword evidence="4" id="KW-0560">Oxidoreductase</keyword>
<dbReference type="PANTHER" id="PTHR42973">
    <property type="entry name" value="BINDING OXIDOREDUCTASE, PUTATIVE (AFU_ORTHOLOGUE AFUA_1G17690)-RELATED"/>
    <property type="match status" value="1"/>
</dbReference>
<dbReference type="PROSITE" id="PS51387">
    <property type="entry name" value="FAD_PCMH"/>
    <property type="match status" value="1"/>
</dbReference>
<dbReference type="Pfam" id="PF01565">
    <property type="entry name" value="FAD_binding_4"/>
    <property type="match status" value="1"/>
</dbReference>
<evidence type="ECO:0000259" key="6">
    <source>
        <dbReference type="PROSITE" id="PS51387"/>
    </source>
</evidence>
<evidence type="ECO:0000256" key="1">
    <source>
        <dbReference type="ARBA" id="ARBA00005466"/>
    </source>
</evidence>
<dbReference type="PANTHER" id="PTHR42973:SF34">
    <property type="entry name" value="FAD BINDING DOMAIN PROTEIN (AFU_ORTHOLOGUE AFUA_3G02770)"/>
    <property type="match status" value="1"/>
</dbReference>
<dbReference type="InterPro" id="IPR006094">
    <property type="entry name" value="Oxid_FAD_bind_N"/>
</dbReference>
<dbReference type="Gene3D" id="3.40.462.20">
    <property type="match status" value="1"/>
</dbReference>
<keyword evidence="8" id="KW-1185">Reference proteome</keyword>
<evidence type="ECO:0000313" key="8">
    <source>
        <dbReference type="Proteomes" id="UP000011096"/>
    </source>
</evidence>
<protein>
    <submittedName>
        <fullName evidence="7">Bifunctional solanapyrone synthase</fullName>
    </submittedName>
</protein>
<feature type="domain" description="FAD-binding PCMH-type" evidence="6">
    <location>
        <begin position="104"/>
        <end position="275"/>
    </location>
</feature>
<dbReference type="RefSeq" id="XP_066008912.1">
    <property type="nucleotide sequence ID" value="XM_066151726.1"/>
</dbReference>
<keyword evidence="5" id="KW-0732">Signal</keyword>
<evidence type="ECO:0000256" key="4">
    <source>
        <dbReference type="ARBA" id="ARBA00023002"/>
    </source>
</evidence>
<dbReference type="GO" id="GO:0016491">
    <property type="term" value="F:oxidoreductase activity"/>
    <property type="evidence" value="ECO:0007669"/>
    <property type="project" value="UniProtKB-KW"/>
</dbReference>
<keyword evidence="2" id="KW-0285">Flavoprotein</keyword>
<comment type="similarity">
    <text evidence="1">Belongs to the oxygen-dependent FAD-linked oxidoreductase family.</text>
</comment>
<reference evidence="7 8" key="2">
    <citation type="submission" date="2020-04" db="EMBL/GenBank/DDBJ databases">
        <title>Genome sequencing and assembly of multiple isolates from the Colletotrichum gloeosporioides species complex.</title>
        <authorList>
            <person name="Gan P."/>
            <person name="Shirasu K."/>
        </authorList>
    </citation>
    <scope>NUCLEOTIDE SEQUENCE [LARGE SCALE GENOMIC DNA]</scope>
    <source>
        <strain evidence="7 8">Nara gc5</strain>
    </source>
</reference>
<evidence type="ECO:0000256" key="2">
    <source>
        <dbReference type="ARBA" id="ARBA00022630"/>
    </source>
</evidence>
<dbReference type="Gene3D" id="3.30.465.10">
    <property type="match status" value="1"/>
</dbReference>
<evidence type="ECO:0000313" key="7">
    <source>
        <dbReference type="EMBL" id="KAF4485855.1"/>
    </source>
</evidence>
<dbReference type="InParanoid" id="A0A7J6JAQ8"/>
<dbReference type="Pfam" id="PF08031">
    <property type="entry name" value="BBE"/>
    <property type="match status" value="1"/>
</dbReference>
<dbReference type="GO" id="GO:0071949">
    <property type="term" value="F:FAD binding"/>
    <property type="evidence" value="ECO:0007669"/>
    <property type="project" value="InterPro"/>
</dbReference>